<evidence type="ECO:0000313" key="1">
    <source>
        <dbReference type="EMBL" id="CAA9224480.1"/>
    </source>
</evidence>
<protein>
    <submittedName>
        <fullName evidence="1">Uncharacterized protein</fullName>
    </submittedName>
</protein>
<gene>
    <name evidence="1" type="ORF">AVDCRST_MAG54-721</name>
</gene>
<dbReference type="AlphaFoldDB" id="A0A6J4HK74"/>
<reference evidence="1" key="1">
    <citation type="submission" date="2020-02" db="EMBL/GenBank/DDBJ databases">
        <authorList>
            <person name="Meier V. D."/>
        </authorList>
    </citation>
    <scope>NUCLEOTIDE SEQUENCE</scope>
    <source>
        <strain evidence="1">AVDCRST_MAG54</strain>
    </source>
</reference>
<organism evidence="1">
    <name type="scientific">uncultured Actinomycetospora sp</name>
    <dbReference type="NCBI Taxonomy" id="1135996"/>
    <lineage>
        <taxon>Bacteria</taxon>
        <taxon>Bacillati</taxon>
        <taxon>Actinomycetota</taxon>
        <taxon>Actinomycetes</taxon>
        <taxon>Pseudonocardiales</taxon>
        <taxon>Pseudonocardiaceae</taxon>
        <taxon>Actinomycetospora</taxon>
        <taxon>environmental samples</taxon>
    </lineage>
</organism>
<accession>A0A6J4HK74</accession>
<name>A0A6J4HK74_9PSEU</name>
<proteinExistence type="predicted"/>
<sequence length="30" mass="2999">MVSRAAATIASAAGTAELLDLLRVVGLQTV</sequence>
<dbReference type="EMBL" id="CADCTH010000101">
    <property type="protein sequence ID" value="CAA9224480.1"/>
    <property type="molecule type" value="Genomic_DNA"/>
</dbReference>